<evidence type="ECO:0000313" key="2">
    <source>
        <dbReference type="Proteomes" id="UP000625976"/>
    </source>
</evidence>
<name>A0A917GDZ5_9FLAO</name>
<dbReference type="AlphaFoldDB" id="A0A917GDZ5"/>
<keyword evidence="2" id="KW-1185">Reference proteome</keyword>
<reference evidence="1" key="2">
    <citation type="submission" date="2020-09" db="EMBL/GenBank/DDBJ databases">
        <authorList>
            <person name="Sun Q."/>
            <person name="Zhou Y."/>
        </authorList>
    </citation>
    <scope>NUCLEOTIDE SEQUENCE</scope>
    <source>
        <strain evidence="1">CGMCC 1.12751</strain>
    </source>
</reference>
<sequence length="111" mass="12967">MKAMLKEVLNKIVKIEEAQLKLLDLLEDRTIKVQAPNVNELLNQSKSQKELKKLAKKEKSKKDDEEFLLYFLNKEEIKKKFNLAATPNSNRVLAYLKTMDPSVFDGFKRIK</sequence>
<organism evidence="1 2">
    <name type="scientific">Bizionia arctica</name>
    <dbReference type="NCBI Taxonomy" id="1495645"/>
    <lineage>
        <taxon>Bacteria</taxon>
        <taxon>Pseudomonadati</taxon>
        <taxon>Bacteroidota</taxon>
        <taxon>Flavobacteriia</taxon>
        <taxon>Flavobacteriales</taxon>
        <taxon>Flavobacteriaceae</taxon>
        <taxon>Bizionia</taxon>
    </lineage>
</organism>
<gene>
    <name evidence="1" type="ORF">GCM10010976_10310</name>
</gene>
<proteinExistence type="predicted"/>
<protein>
    <submittedName>
        <fullName evidence="1">Uncharacterized protein</fullName>
    </submittedName>
</protein>
<dbReference type="RefSeq" id="WP_188462495.1">
    <property type="nucleotide sequence ID" value="NZ_BMFQ01000001.1"/>
</dbReference>
<reference evidence="1" key="1">
    <citation type="journal article" date="2014" name="Int. J. Syst. Evol. Microbiol.">
        <title>Complete genome sequence of Corynebacterium casei LMG S-19264T (=DSM 44701T), isolated from a smear-ripened cheese.</title>
        <authorList>
            <consortium name="US DOE Joint Genome Institute (JGI-PGF)"/>
            <person name="Walter F."/>
            <person name="Albersmeier A."/>
            <person name="Kalinowski J."/>
            <person name="Ruckert C."/>
        </authorList>
    </citation>
    <scope>NUCLEOTIDE SEQUENCE</scope>
    <source>
        <strain evidence="1">CGMCC 1.12751</strain>
    </source>
</reference>
<evidence type="ECO:0000313" key="1">
    <source>
        <dbReference type="EMBL" id="GGG40633.1"/>
    </source>
</evidence>
<dbReference type="EMBL" id="BMFQ01000001">
    <property type="protein sequence ID" value="GGG40633.1"/>
    <property type="molecule type" value="Genomic_DNA"/>
</dbReference>
<accession>A0A917GDZ5</accession>
<comment type="caution">
    <text evidence="1">The sequence shown here is derived from an EMBL/GenBank/DDBJ whole genome shotgun (WGS) entry which is preliminary data.</text>
</comment>
<dbReference type="Proteomes" id="UP000625976">
    <property type="component" value="Unassembled WGS sequence"/>
</dbReference>